<dbReference type="GO" id="GO:0008270">
    <property type="term" value="F:zinc ion binding"/>
    <property type="evidence" value="ECO:0007669"/>
    <property type="project" value="UniProtKB-KW"/>
</dbReference>
<comment type="subcellular location">
    <subcellularLocation>
        <location evidence="1">Membrane</location>
        <topology evidence="1">Multi-pass membrane protein</topology>
    </subcellularLocation>
</comment>
<dbReference type="Proteomes" id="UP000677803">
    <property type="component" value="Unassembled WGS sequence"/>
</dbReference>
<proteinExistence type="predicted"/>
<evidence type="ECO:0000256" key="3">
    <source>
        <dbReference type="ARBA" id="ARBA00022723"/>
    </source>
</evidence>
<gene>
    <name evidence="14" type="ORF">MMEN_LOCUS10917</name>
</gene>
<dbReference type="PROSITE" id="PS00028">
    <property type="entry name" value="ZINC_FINGER_C2H2_1"/>
    <property type="match status" value="9"/>
</dbReference>
<accession>A0A8S4B4F3</accession>
<feature type="compositionally biased region" description="Polar residues" evidence="10">
    <location>
        <begin position="2025"/>
        <end position="2035"/>
    </location>
</feature>
<feature type="region of interest" description="Disordered" evidence="10">
    <location>
        <begin position="1696"/>
        <end position="1744"/>
    </location>
</feature>
<name>A0A8S4B4F3_9TELE</name>
<dbReference type="SUPFAM" id="SSF103473">
    <property type="entry name" value="MFS general substrate transporter"/>
    <property type="match status" value="1"/>
</dbReference>
<keyword evidence="6" id="KW-0862">Zinc</keyword>
<feature type="compositionally biased region" description="Basic and acidic residues" evidence="10">
    <location>
        <begin position="2250"/>
        <end position="2262"/>
    </location>
</feature>
<evidence type="ECO:0000313" key="14">
    <source>
        <dbReference type="EMBL" id="CAG5925052.1"/>
    </source>
</evidence>
<feature type="region of interest" description="Disordered" evidence="10">
    <location>
        <begin position="2250"/>
        <end position="2312"/>
    </location>
</feature>
<evidence type="ECO:0000259" key="13">
    <source>
        <dbReference type="PROSITE" id="PS50850"/>
    </source>
</evidence>
<keyword evidence="4" id="KW-0677">Repeat</keyword>
<evidence type="ECO:0000256" key="5">
    <source>
        <dbReference type="ARBA" id="ARBA00022771"/>
    </source>
</evidence>
<evidence type="ECO:0000259" key="12">
    <source>
        <dbReference type="PROSITE" id="PS50157"/>
    </source>
</evidence>
<feature type="transmembrane region" description="Helical" evidence="11">
    <location>
        <begin position="2730"/>
        <end position="2747"/>
    </location>
</feature>
<dbReference type="PROSITE" id="PS50157">
    <property type="entry name" value="ZINC_FINGER_C2H2_2"/>
    <property type="match status" value="4"/>
</dbReference>
<feature type="domain" description="C2H2-type" evidence="12">
    <location>
        <begin position="1511"/>
        <end position="1538"/>
    </location>
</feature>
<feature type="region of interest" description="Disordered" evidence="10">
    <location>
        <begin position="935"/>
        <end position="997"/>
    </location>
</feature>
<evidence type="ECO:0000256" key="2">
    <source>
        <dbReference type="ARBA" id="ARBA00022692"/>
    </source>
</evidence>
<dbReference type="CDD" id="cd17389">
    <property type="entry name" value="MFS_MFSD10"/>
    <property type="match status" value="1"/>
</dbReference>
<dbReference type="InterPro" id="IPR011701">
    <property type="entry name" value="MFS"/>
</dbReference>
<feature type="region of interest" description="Disordered" evidence="10">
    <location>
        <begin position="126"/>
        <end position="166"/>
    </location>
</feature>
<keyword evidence="3" id="KW-0479">Metal-binding</keyword>
<evidence type="ECO:0000256" key="1">
    <source>
        <dbReference type="ARBA" id="ARBA00004141"/>
    </source>
</evidence>
<dbReference type="InterPro" id="IPR036259">
    <property type="entry name" value="MFS_trans_sf"/>
</dbReference>
<keyword evidence="5 9" id="KW-0863">Zinc-finger</keyword>
<reference evidence="14" key="1">
    <citation type="submission" date="2021-05" db="EMBL/GenBank/DDBJ databases">
        <authorList>
            <person name="Tigano A."/>
        </authorList>
    </citation>
    <scope>NUCLEOTIDE SEQUENCE</scope>
</reference>
<dbReference type="Gene3D" id="1.20.1250.20">
    <property type="entry name" value="MFS general substrate transporter like domains"/>
    <property type="match status" value="1"/>
</dbReference>
<dbReference type="GO" id="GO:0016020">
    <property type="term" value="C:membrane"/>
    <property type="evidence" value="ECO:0007669"/>
    <property type="project" value="UniProtKB-SubCell"/>
</dbReference>
<feature type="transmembrane region" description="Helical" evidence="11">
    <location>
        <begin position="2318"/>
        <end position="2340"/>
    </location>
</feature>
<feature type="region of interest" description="Disordered" evidence="10">
    <location>
        <begin position="1578"/>
        <end position="1604"/>
    </location>
</feature>
<feature type="domain" description="C2H2-type" evidence="12">
    <location>
        <begin position="1117"/>
        <end position="1140"/>
    </location>
</feature>
<dbReference type="GO" id="GO:0010468">
    <property type="term" value="P:regulation of gene expression"/>
    <property type="evidence" value="ECO:0007669"/>
    <property type="project" value="TreeGrafter"/>
</dbReference>
<evidence type="ECO:0000256" key="10">
    <source>
        <dbReference type="SAM" id="MobiDB-lite"/>
    </source>
</evidence>
<feature type="transmembrane region" description="Helical" evidence="11">
    <location>
        <begin position="2413"/>
        <end position="2431"/>
    </location>
</feature>
<feature type="transmembrane region" description="Helical" evidence="11">
    <location>
        <begin position="2576"/>
        <end position="2599"/>
    </location>
</feature>
<feature type="compositionally biased region" description="Polar residues" evidence="10">
    <location>
        <begin position="2072"/>
        <end position="2083"/>
    </location>
</feature>
<dbReference type="SUPFAM" id="SSF57667">
    <property type="entry name" value="beta-beta-alpha zinc fingers"/>
    <property type="match status" value="1"/>
</dbReference>
<dbReference type="PANTHER" id="PTHR24403">
    <property type="entry name" value="ZINC FINGER PROTEIN"/>
    <property type="match status" value="1"/>
</dbReference>
<dbReference type="SMART" id="SM00355">
    <property type="entry name" value="ZnF_C2H2"/>
    <property type="match status" value="27"/>
</dbReference>
<keyword evidence="8 11" id="KW-0472">Membrane</keyword>
<dbReference type="InterPro" id="IPR036236">
    <property type="entry name" value="Znf_C2H2_sf"/>
</dbReference>
<feature type="compositionally biased region" description="Basic and acidic residues" evidence="10">
    <location>
        <begin position="985"/>
        <end position="997"/>
    </location>
</feature>
<feature type="compositionally biased region" description="Polar residues" evidence="10">
    <location>
        <begin position="2270"/>
        <end position="2282"/>
    </location>
</feature>
<protein>
    <submittedName>
        <fullName evidence="14">(Atlantic silverside) hypothetical protein</fullName>
    </submittedName>
</protein>
<dbReference type="InterPro" id="IPR013087">
    <property type="entry name" value="Znf_C2H2_type"/>
</dbReference>
<dbReference type="PROSITE" id="PS50850">
    <property type="entry name" value="MFS"/>
    <property type="match status" value="1"/>
</dbReference>
<feature type="region of interest" description="Disordered" evidence="10">
    <location>
        <begin position="750"/>
        <end position="771"/>
    </location>
</feature>
<organism evidence="14 15">
    <name type="scientific">Menidia menidia</name>
    <name type="common">Atlantic silverside</name>
    <dbReference type="NCBI Taxonomy" id="238744"/>
    <lineage>
        <taxon>Eukaryota</taxon>
        <taxon>Metazoa</taxon>
        <taxon>Chordata</taxon>
        <taxon>Craniata</taxon>
        <taxon>Vertebrata</taxon>
        <taxon>Euteleostomi</taxon>
        <taxon>Actinopterygii</taxon>
        <taxon>Neopterygii</taxon>
        <taxon>Teleostei</taxon>
        <taxon>Neoteleostei</taxon>
        <taxon>Acanthomorphata</taxon>
        <taxon>Ovalentaria</taxon>
        <taxon>Atherinomorphae</taxon>
        <taxon>Atheriniformes</taxon>
        <taxon>Atherinopsidae</taxon>
        <taxon>Menidiinae</taxon>
        <taxon>Menidia</taxon>
    </lineage>
</organism>
<feature type="region of interest" description="Disordered" evidence="10">
    <location>
        <begin position="581"/>
        <end position="621"/>
    </location>
</feature>
<feature type="transmembrane region" description="Helical" evidence="11">
    <location>
        <begin position="2506"/>
        <end position="2527"/>
    </location>
</feature>
<sequence>SVQFSATGHSKVSHQAPSHKPLVKTFVCNRCTLIFKSKVYLFEHLNNVHGLDVNAALRGAGLKYAECNKACVDNNNGSPEKLFKCRQCDFKTCDQDVFSKHKKDCKKMENSNLVGSLAIPEIPDDKVTVNSNNQQDGAAEAEEMPSALSATSTSETKCMPNSKDIKTYQRPSQTITKYFFPAPRSNDTPHTKSVNDSKINPIVNDSATSSESEDSECATPCKVTANSRIDMAPKKNDVFLQNVPLAVELTPRPQEQIIGIHNDLGKRKRKESSEGPCAKQVKTGEDKTEPAGGGSLIKQPSSNTDFSFEVSEDEEEKKVNLVYGNQPVPKLYHCKHCDYSNVSFRYMSSHYRNYHPYIRYKADYIHNSKDQSATFRCLECPIEFSSAVDLRWHYMEKHPEAPDVFKMKLSELSLAFKCFQCPFITNDLKGLIQHYKERHPVHKMDNALLFLKYSVTEFQRESDEPVNCKKLPLPESSGEISVERARSALSPRGLISKGPEVALHKCNKCEFMHKSVIAMHVHYQNKHPDEEMTIAKIKQLPLVLSLPTSKMTPEKESSTDTKDNAEHLKQKKNYICAPRHVPEASRNLSTSPKALNVASVEDENKNVPATPPKETAAGADHVTSKSPKEVFYCQFCNYTSINIKAVVAHQCAKHSKNTTAIDVCMYSAKAHKQYGELMKRHDTEIKHDSANLPLTKSSLYEHPEKLFFCQMCNFANPTVKGIINHQGNKHRCIKSSSQMVLEHTELVRDQIQKAKSRGKGSSSSSNLPPPIISKGEENMFFCHLCNYRHSTVNRVASHYSKQHRVYAANGLIHKYSSMVHKKLSQKSPLNTNFIRNVNRDLLDQLDEPKPALASAPTSDASQAKRSFQCYKCSYSAPHLYLFNRHLWKAHHSNRSISDVLRMFYRQGIVQSGYHCKWCMFSHKKAEEVFQHCQKEHPTEKSTLESVRTRQYVGPDSLPTKRKKPKFIHKVDDSLGGQRSRQTDSPSEKRANAKSQVEDLDKMPGLFESFQVPLDITNEAASDRTVLQSPSCPATFKSQKNVEEKPKEQPQVRVHVFKCPYCAYFNTVYQGILTHCQMKHPTLTPRADSLHVDVAQRQGGDESMKKSENGGIAKLSGYMCESCPQIFSSGDKLNRHCKLRHNVTGTSPPKPPSVAKINPTEANRFVSKASFLSKKIYGTAKCQHCSYSCATKGGLRKHMHVEHKKVASKDCICKCVLCSKMYFSKSRLGLHYAKTHGKSAYLKYYLPIYKKGPKTSAPSEHPMNDSTDSNTILIYKCPSCSYVNASYHGTLTHCQMKHPKVIVRADKLETGEIRRANLVRCSLGRASNERGYKCEICPQVHPSLMKLKSHVQQEHGKAAVSTVPAETETKQLVECLQASSGEAESLQNKPPKASLTETTPHTQTPQEKILYECQICPYKVFLRKYLRNHYKSTHKLDTVLTYKLLEKYNMRKRNYLLQFIGNDKSGDVRCKECPDATFSNCQLLIEHYSNFHCKPDFTVISLGKKKNSTGIYSCKHCGTCLYGTRNLRRHLDRHRSRAMEMAKAALGTNSEAKSSQVKKLNEVPTFKSLVKLTEGKMTPADTITLPSSPQPSPQDTDAVKSEAEDNDEGHTCKLCKRVFKSLTSLRSHERSHAALAAIKKLDSLPMFGLKHNINKYVLHEAGVQKPFLCSCCSYRTTHMGFWRSHFLKKHQDVIQRDSAEVNSEGETPQRVDVEPSDSSEKIHSSTELDEETERKSPYSEPPDVQRQLNHYNLISQSNGKPHENTALSGGRKAGLLHCEICNFSSEHLSSIRRHYMKRHERKMVKCKDCSFFSGLQKTLEVHMKTGHSISQSGPTYEKDFGCPFCLYQTKNKNNMIDHIVLHREERLVPIQVCRPKLSRYLRGLVFRCHKCTFTTGSAEKLRVHVRKHEDIKPYKCRLCYFDCSRLCDLEEHLSNKHQVLRNHKLVGQVCLNKLEARPDVSEEEEERIDNKEDGANEEHVMDCDDGLEVKNLAEREREGQGEHEECPAKGAASGIQKDDRAEQKQHPQTQTETEPANQPDAECENRSGAEEEQQTSRNQDKSGEQQKRKAMKGSSTTYFKVNESSHAHMQGGQILQQQAPNIVKITEDDSKQQVSSPVEDSSEHRTHKGADKERTVRMEPDIEAMSHNHSPGKGDTITLDQNPKHQTDTNSTSAVSKLQNHTRAKGHFTFERHLLTLPPNVQLKLVHEGSSQGKQNWGGAPEPYGEMPVLENEHFKEKLNSTVTFKVEEETGQLERKQVREDETVVENKGSPYTDQDTHSIPSTKGVPTDGTAGGPRSVGGMTAVNKSSEDGGSYSSKVIGIVFIVLLLDLLGFTLILPLLPSILDYYAQTGDVVYQSLQTVVDCFREVVGIPMEKKYHTVLFGGLIGSLFSLLQFLASPVTGALSDRYGRRPLLILTTLGVMFSYAVWAVSRSFSMFLLFRVIGGICRGNVSLCTAIIADLPCPKARNRGMVMIGVAFSLGFTFGPLMGAFLTIGSKTTDNVFYQIPALLALVFSAADLLFICLVLPETLTDDSKASSSGCTDSRDLLNPLALFNFAAVTRTKDPPSEEKMQKLQLLGLVYFCYLFLFSGLEFTLSFLTHQRFQFTSMQQGKMFLFIGVIMALIQGGYARRIKPGKHIQTVRMAILALIPAFLLVGFSWNIAMLYSGLGLYAYAAALVVPCLSTVVSDHGSANQKGTVMGILRSLGCLARALGPVVSSSVYWIAGAQTCYLITSACFVVPVVLLSKIRRSKEE</sequence>
<feature type="transmembrane region" description="Helical" evidence="11">
    <location>
        <begin position="2471"/>
        <end position="2494"/>
    </location>
</feature>
<keyword evidence="15" id="KW-1185">Reference proteome</keyword>
<feature type="domain" description="C2H2-type" evidence="12">
    <location>
        <begin position="1609"/>
        <end position="1636"/>
    </location>
</feature>
<feature type="region of interest" description="Disordered" evidence="10">
    <location>
        <begin position="179"/>
        <end position="217"/>
    </location>
</feature>
<feature type="region of interest" description="Disordered" evidence="10">
    <location>
        <begin position="265"/>
        <end position="303"/>
    </location>
</feature>
<dbReference type="InterPro" id="IPR059058">
    <property type="entry name" value="Znf-C2H2_ZNF462"/>
</dbReference>
<feature type="transmembrane region" description="Helical" evidence="11">
    <location>
        <begin position="2438"/>
        <end position="2459"/>
    </location>
</feature>
<feature type="region of interest" description="Disordered" evidence="10">
    <location>
        <begin position="1959"/>
        <end position="2175"/>
    </location>
</feature>
<evidence type="ECO:0000256" key="9">
    <source>
        <dbReference type="PROSITE-ProRule" id="PRU00042"/>
    </source>
</evidence>
<keyword evidence="7 11" id="KW-1133">Transmembrane helix</keyword>
<feature type="compositionally biased region" description="Basic and acidic residues" evidence="10">
    <location>
        <begin position="1967"/>
        <end position="2006"/>
    </location>
</feature>
<dbReference type="OrthoDB" id="4737882at2759"/>
<dbReference type="Gene3D" id="3.30.160.60">
    <property type="entry name" value="Classic Zinc Finger"/>
    <property type="match status" value="7"/>
</dbReference>
<feature type="transmembrane region" description="Helical" evidence="11">
    <location>
        <begin position="2380"/>
        <end position="2401"/>
    </location>
</feature>
<dbReference type="PROSITE" id="PS00216">
    <property type="entry name" value="SUGAR_TRANSPORT_1"/>
    <property type="match status" value="1"/>
</dbReference>
<evidence type="ECO:0000256" key="11">
    <source>
        <dbReference type="SAM" id="Phobius"/>
    </source>
</evidence>
<feature type="compositionally biased region" description="Basic and acidic residues" evidence="10">
    <location>
        <begin position="2120"/>
        <end position="2145"/>
    </location>
</feature>
<keyword evidence="2 11" id="KW-0812">Transmembrane</keyword>
<evidence type="ECO:0000256" key="8">
    <source>
        <dbReference type="ARBA" id="ARBA00023136"/>
    </source>
</evidence>
<dbReference type="Pfam" id="PF23225">
    <property type="entry name" value="zf-C2H2_7th_ZNF462"/>
    <property type="match status" value="4"/>
</dbReference>
<dbReference type="Pfam" id="PF23075">
    <property type="entry name" value="zf-C2H2_ZNF462_11"/>
    <property type="match status" value="1"/>
</dbReference>
<feature type="compositionally biased region" description="Basic and acidic residues" evidence="10">
    <location>
        <begin position="2057"/>
        <end position="2066"/>
    </location>
</feature>
<dbReference type="GO" id="GO:0005634">
    <property type="term" value="C:nucleus"/>
    <property type="evidence" value="ECO:0007669"/>
    <property type="project" value="TreeGrafter"/>
</dbReference>
<dbReference type="PANTHER" id="PTHR24403:SF58">
    <property type="entry name" value="ZINC FINGER PROTEIN 462"/>
    <property type="match status" value="1"/>
</dbReference>
<dbReference type="InterPro" id="IPR059059">
    <property type="entry name" value="Znf-C2H2_7th_ZNF462"/>
</dbReference>
<feature type="transmembrane region" description="Helical" evidence="11">
    <location>
        <begin position="2641"/>
        <end position="2662"/>
    </location>
</feature>
<feature type="non-terminal residue" evidence="14">
    <location>
        <position position="1"/>
    </location>
</feature>
<evidence type="ECO:0000313" key="15">
    <source>
        <dbReference type="Proteomes" id="UP000677803"/>
    </source>
</evidence>
<feature type="compositionally biased region" description="Basic and acidic residues" evidence="10">
    <location>
        <begin position="2015"/>
        <end position="2024"/>
    </location>
</feature>
<feature type="region of interest" description="Disordered" evidence="10">
    <location>
        <begin position="1379"/>
        <end position="1402"/>
    </location>
</feature>
<comment type="caution">
    <text evidence="14">The sequence shown here is derived from an EMBL/GenBank/DDBJ whole genome shotgun (WGS) entry which is preliminary data.</text>
</comment>
<dbReference type="FunFam" id="1.20.1250.20:FF:000223">
    <property type="entry name" value="Major facilitator superfamily domain-containing protein"/>
    <property type="match status" value="1"/>
</dbReference>
<feature type="compositionally biased region" description="Basic and acidic residues" evidence="10">
    <location>
        <begin position="1706"/>
        <end position="1736"/>
    </location>
</feature>
<evidence type="ECO:0000256" key="6">
    <source>
        <dbReference type="ARBA" id="ARBA00022833"/>
    </source>
</evidence>
<dbReference type="InterPro" id="IPR020846">
    <property type="entry name" value="MFS_dom"/>
</dbReference>
<dbReference type="Pfam" id="PF07690">
    <property type="entry name" value="MFS_1"/>
    <property type="match status" value="1"/>
</dbReference>
<evidence type="ECO:0000256" key="4">
    <source>
        <dbReference type="ARBA" id="ARBA00022737"/>
    </source>
</evidence>
<dbReference type="InterPro" id="IPR050688">
    <property type="entry name" value="Zinc_finger/UBP_domain"/>
</dbReference>
<dbReference type="InterPro" id="IPR005829">
    <property type="entry name" value="Sugar_transporter_CS"/>
</dbReference>
<dbReference type="EMBL" id="CAJRST010011112">
    <property type="protein sequence ID" value="CAG5925052.1"/>
    <property type="molecule type" value="Genomic_DNA"/>
</dbReference>
<feature type="transmembrane region" description="Helical" evidence="11">
    <location>
        <begin position="2668"/>
        <end position="2686"/>
    </location>
</feature>
<feature type="domain" description="C2H2-type" evidence="12">
    <location>
        <begin position="1885"/>
        <end position="1912"/>
    </location>
</feature>
<dbReference type="GO" id="GO:0022857">
    <property type="term" value="F:transmembrane transporter activity"/>
    <property type="evidence" value="ECO:0007669"/>
    <property type="project" value="InterPro"/>
</dbReference>
<feature type="domain" description="Major facilitator superfamily (MFS) profile" evidence="13">
    <location>
        <begin position="2318"/>
        <end position="2752"/>
    </location>
</feature>
<feature type="transmembrane region" description="Helical" evidence="11">
    <location>
        <begin position="2611"/>
        <end position="2629"/>
    </location>
</feature>
<evidence type="ECO:0000256" key="7">
    <source>
        <dbReference type="ARBA" id="ARBA00022989"/>
    </source>
</evidence>